<organism evidence="1 2">
    <name type="scientific">Prorocentrum cordatum</name>
    <dbReference type="NCBI Taxonomy" id="2364126"/>
    <lineage>
        <taxon>Eukaryota</taxon>
        <taxon>Sar</taxon>
        <taxon>Alveolata</taxon>
        <taxon>Dinophyceae</taxon>
        <taxon>Prorocentrales</taxon>
        <taxon>Prorocentraceae</taxon>
        <taxon>Prorocentrum</taxon>
    </lineage>
</organism>
<keyword evidence="2" id="KW-1185">Reference proteome</keyword>
<evidence type="ECO:0000313" key="2">
    <source>
        <dbReference type="Proteomes" id="UP001189429"/>
    </source>
</evidence>
<proteinExistence type="predicted"/>
<protein>
    <submittedName>
        <fullName evidence="1">Uncharacterized protein</fullName>
    </submittedName>
</protein>
<feature type="non-terminal residue" evidence="1">
    <location>
        <position position="1"/>
    </location>
</feature>
<evidence type="ECO:0000313" key="1">
    <source>
        <dbReference type="EMBL" id="CAK0881302.1"/>
    </source>
</evidence>
<gene>
    <name evidence="1" type="ORF">PCOR1329_LOCUS64207</name>
</gene>
<dbReference type="Proteomes" id="UP001189429">
    <property type="component" value="Unassembled WGS sequence"/>
</dbReference>
<reference evidence="1" key="1">
    <citation type="submission" date="2023-10" db="EMBL/GenBank/DDBJ databases">
        <authorList>
            <person name="Chen Y."/>
            <person name="Shah S."/>
            <person name="Dougan E. K."/>
            <person name="Thang M."/>
            <person name="Chan C."/>
        </authorList>
    </citation>
    <scope>NUCLEOTIDE SEQUENCE [LARGE SCALE GENOMIC DNA]</scope>
</reference>
<dbReference type="EMBL" id="CAUYUJ010018175">
    <property type="protein sequence ID" value="CAK0881302.1"/>
    <property type="molecule type" value="Genomic_DNA"/>
</dbReference>
<name>A0ABN9W5B3_9DINO</name>
<comment type="caution">
    <text evidence="1">The sequence shown here is derived from an EMBL/GenBank/DDBJ whole genome shotgun (WGS) entry which is preliminary data.</text>
</comment>
<accession>A0ABN9W5B3</accession>
<sequence length="51" mass="5246">AAGGAARGCLEAPAELVKTRQQVGAPWGRGALLRGAWSTCLRTSSAVGCFW</sequence>
<feature type="non-terminal residue" evidence="1">
    <location>
        <position position="51"/>
    </location>
</feature>